<keyword evidence="5" id="KW-1185">Reference proteome</keyword>
<accession>A0ABW0SEC4</accession>
<organism evidence="4 5">
    <name type="scientific">Rubellimicrobium aerolatum</name>
    <dbReference type="NCBI Taxonomy" id="490979"/>
    <lineage>
        <taxon>Bacteria</taxon>
        <taxon>Pseudomonadati</taxon>
        <taxon>Pseudomonadota</taxon>
        <taxon>Alphaproteobacteria</taxon>
        <taxon>Rhodobacterales</taxon>
        <taxon>Roseobacteraceae</taxon>
        <taxon>Rubellimicrobium</taxon>
    </lineage>
</organism>
<dbReference type="SUPFAM" id="SSF53383">
    <property type="entry name" value="PLP-dependent transferases"/>
    <property type="match status" value="1"/>
</dbReference>
<dbReference type="PANTHER" id="PTHR30244:SF36">
    <property type="entry name" value="3-OXO-GLUCOSE-6-PHOSPHATE:GLUTAMATE AMINOTRANSFERASE"/>
    <property type="match status" value="1"/>
</dbReference>
<dbReference type="Gene3D" id="3.90.1150.10">
    <property type="entry name" value="Aspartate Aminotransferase, domain 1"/>
    <property type="match status" value="1"/>
</dbReference>
<dbReference type="CDD" id="cd00616">
    <property type="entry name" value="AHBA_syn"/>
    <property type="match status" value="1"/>
</dbReference>
<dbReference type="Gene3D" id="3.40.640.10">
    <property type="entry name" value="Type I PLP-dependent aspartate aminotransferase-like (Major domain)"/>
    <property type="match status" value="1"/>
</dbReference>
<gene>
    <name evidence="4" type="ORF">ACFPOC_12730</name>
</gene>
<comment type="caution">
    <text evidence="4">The sequence shown here is derived from an EMBL/GenBank/DDBJ whole genome shotgun (WGS) entry which is preliminary data.</text>
</comment>
<keyword evidence="1 3" id="KW-0663">Pyridoxal phosphate</keyword>
<dbReference type="Proteomes" id="UP001596056">
    <property type="component" value="Unassembled WGS sequence"/>
</dbReference>
<dbReference type="PIRSF" id="PIRSF000390">
    <property type="entry name" value="PLP_StrS"/>
    <property type="match status" value="1"/>
</dbReference>
<protein>
    <submittedName>
        <fullName evidence="4">DegT/DnrJ/EryC1/StrS family aminotransferase</fullName>
    </submittedName>
</protein>
<dbReference type="InterPro" id="IPR000653">
    <property type="entry name" value="DegT/StrS_aminotransferase"/>
</dbReference>
<keyword evidence="4" id="KW-0032">Aminotransferase</keyword>
<dbReference type="Pfam" id="PF01041">
    <property type="entry name" value="DegT_DnrJ_EryC1"/>
    <property type="match status" value="1"/>
</dbReference>
<comment type="similarity">
    <text evidence="2 3">Belongs to the DegT/DnrJ/EryC1 family.</text>
</comment>
<keyword evidence="4" id="KW-0808">Transferase</keyword>
<proteinExistence type="inferred from homology"/>
<reference evidence="5" key="1">
    <citation type="journal article" date="2019" name="Int. J. Syst. Evol. Microbiol.">
        <title>The Global Catalogue of Microorganisms (GCM) 10K type strain sequencing project: providing services to taxonomists for standard genome sequencing and annotation.</title>
        <authorList>
            <consortium name="The Broad Institute Genomics Platform"/>
            <consortium name="The Broad Institute Genome Sequencing Center for Infectious Disease"/>
            <person name="Wu L."/>
            <person name="Ma J."/>
        </authorList>
    </citation>
    <scope>NUCLEOTIDE SEQUENCE [LARGE SCALE GENOMIC DNA]</scope>
    <source>
        <strain evidence="5">KACC 11588</strain>
    </source>
</reference>
<evidence type="ECO:0000256" key="1">
    <source>
        <dbReference type="ARBA" id="ARBA00022898"/>
    </source>
</evidence>
<evidence type="ECO:0000256" key="2">
    <source>
        <dbReference type="ARBA" id="ARBA00037999"/>
    </source>
</evidence>
<evidence type="ECO:0000313" key="5">
    <source>
        <dbReference type="Proteomes" id="UP001596056"/>
    </source>
</evidence>
<dbReference type="EMBL" id="JBHSNA010000012">
    <property type="protein sequence ID" value="MFC5567270.1"/>
    <property type="molecule type" value="Genomic_DNA"/>
</dbReference>
<dbReference type="PANTHER" id="PTHR30244">
    <property type="entry name" value="TRANSAMINASE"/>
    <property type="match status" value="1"/>
</dbReference>
<dbReference type="InterPro" id="IPR015424">
    <property type="entry name" value="PyrdxlP-dep_Trfase"/>
</dbReference>
<evidence type="ECO:0000313" key="4">
    <source>
        <dbReference type="EMBL" id="MFC5567270.1"/>
    </source>
</evidence>
<dbReference type="InterPro" id="IPR015421">
    <property type="entry name" value="PyrdxlP-dep_Trfase_major"/>
</dbReference>
<dbReference type="InterPro" id="IPR015422">
    <property type="entry name" value="PyrdxlP-dep_Trfase_small"/>
</dbReference>
<name>A0ABW0SEC4_9RHOB</name>
<dbReference type="RefSeq" id="WP_209841790.1">
    <property type="nucleotide sequence ID" value="NZ_JAGGJP010000012.1"/>
</dbReference>
<dbReference type="GO" id="GO:0008483">
    <property type="term" value="F:transaminase activity"/>
    <property type="evidence" value="ECO:0007669"/>
    <property type="project" value="UniProtKB-KW"/>
</dbReference>
<sequence>MIPFLDLQAQYRSLQPEIEEAVLQVLRSGSYVLGPAVDRFEEAFAAYCGTRHAVALNTGTSALHLALLAGGVGPGDEVITVPMTFVATSAAVVYTGATPIFVDVDPVTWCMDPTKVEAAITPRTKAILPVHLHGRLADMEALSAIAERHGLLLIEDAAQAHGATRGGRRAGAIGRMGCFSFYPGKNLGACGEGGALTTDDDDLAAMVRSLRDWGQAGRYNHVRHGFNYRMDGVQGAVLDVKLRHLDAWTEGRRRVANAYHAGLSPDLPRAAGPFGEDHVGHVYAVLTPDRDALRARLTQAGVPTNLHYPVPVHLQPAYAGLGYGPGDFPVSERIARETLSLPIYSEMTDADVRTVIEAVNHATADRAVVAA</sequence>
<evidence type="ECO:0000256" key="3">
    <source>
        <dbReference type="RuleBase" id="RU004508"/>
    </source>
</evidence>